<gene>
    <name evidence="6" type="primary">rex</name>
    <name evidence="8" type="ORF">ENU78_01555</name>
</gene>
<proteinExistence type="inferred from homology"/>
<comment type="function">
    <text evidence="6">Modulates transcription in response to changes in cellular NADH/NAD(+) redox state.</text>
</comment>
<dbReference type="GO" id="GO:0003700">
    <property type="term" value="F:DNA-binding transcription factor activity"/>
    <property type="evidence" value="ECO:0007669"/>
    <property type="project" value="UniProtKB-UniRule"/>
</dbReference>
<dbReference type="PANTHER" id="PTHR35786">
    <property type="entry name" value="REDOX-SENSING TRANSCRIPTIONAL REPRESSOR REX"/>
    <property type="match status" value="1"/>
</dbReference>
<dbReference type="Pfam" id="PF06971">
    <property type="entry name" value="Put_DNA-bind_N"/>
    <property type="match status" value="1"/>
</dbReference>
<dbReference type="InterPro" id="IPR022876">
    <property type="entry name" value="Tscrpt_rep_Rex"/>
</dbReference>
<dbReference type="SUPFAM" id="SSF51735">
    <property type="entry name" value="NAD(P)-binding Rossmann-fold domains"/>
    <property type="match status" value="1"/>
</dbReference>
<comment type="subunit">
    <text evidence="6">Homodimer.</text>
</comment>
<protein>
    <recommendedName>
        <fullName evidence="6">Redox-sensing transcriptional repressor Rex</fullName>
    </recommendedName>
</protein>
<keyword evidence="6" id="KW-0520">NAD</keyword>
<evidence type="ECO:0000256" key="6">
    <source>
        <dbReference type="HAMAP-Rule" id="MF_01131"/>
    </source>
</evidence>
<dbReference type="GO" id="GO:0005737">
    <property type="term" value="C:cytoplasm"/>
    <property type="evidence" value="ECO:0007669"/>
    <property type="project" value="UniProtKB-SubCell"/>
</dbReference>
<reference evidence="8" key="1">
    <citation type="journal article" date="2020" name="mSystems">
        <title>Genome- and Community-Level Interaction Insights into Carbon Utilization and Element Cycling Functions of Hydrothermarchaeota in Hydrothermal Sediment.</title>
        <authorList>
            <person name="Zhou Z."/>
            <person name="Liu Y."/>
            <person name="Xu W."/>
            <person name="Pan J."/>
            <person name="Luo Z.H."/>
            <person name="Li M."/>
        </authorList>
    </citation>
    <scope>NUCLEOTIDE SEQUENCE [LARGE SCALE GENOMIC DNA]</scope>
    <source>
        <strain evidence="8">SpSt-70</strain>
    </source>
</reference>
<dbReference type="Gene3D" id="1.10.10.10">
    <property type="entry name" value="Winged helix-like DNA-binding domain superfamily/Winged helix DNA-binding domain"/>
    <property type="match status" value="1"/>
</dbReference>
<dbReference type="Gene3D" id="3.40.50.720">
    <property type="entry name" value="NAD(P)-binding Rossmann-like Domain"/>
    <property type="match status" value="1"/>
</dbReference>
<keyword evidence="1 6" id="KW-0963">Cytoplasm</keyword>
<comment type="subcellular location">
    <subcellularLocation>
        <location evidence="6">Cytoplasm</location>
    </subcellularLocation>
</comment>
<dbReference type="AlphaFoldDB" id="A0A7C2H533"/>
<accession>A0A7C2H533</accession>
<evidence type="ECO:0000256" key="4">
    <source>
        <dbReference type="ARBA" id="ARBA00023125"/>
    </source>
</evidence>
<name>A0A7C2H533_DICTH</name>
<dbReference type="NCBIfam" id="NF003994">
    <property type="entry name" value="PRK05472.2-3"/>
    <property type="match status" value="1"/>
</dbReference>
<feature type="binding site" evidence="6">
    <location>
        <begin position="83"/>
        <end position="88"/>
    </location>
    <ligand>
        <name>NAD(+)</name>
        <dbReference type="ChEBI" id="CHEBI:57540"/>
    </ligand>
</feature>
<comment type="caution">
    <text evidence="6">Lacks conserved residue(s) required for the propagation of feature annotation.</text>
</comment>
<evidence type="ECO:0000256" key="3">
    <source>
        <dbReference type="ARBA" id="ARBA00023015"/>
    </source>
</evidence>
<evidence type="ECO:0000256" key="2">
    <source>
        <dbReference type="ARBA" id="ARBA00022491"/>
    </source>
</evidence>
<dbReference type="EMBL" id="DTDV01000006">
    <property type="protein sequence ID" value="HGK23130.1"/>
    <property type="molecule type" value="Genomic_DNA"/>
</dbReference>
<dbReference type="HAMAP" id="MF_01131">
    <property type="entry name" value="Rex"/>
    <property type="match status" value="1"/>
</dbReference>
<evidence type="ECO:0000259" key="7">
    <source>
        <dbReference type="SMART" id="SM00881"/>
    </source>
</evidence>
<dbReference type="GO" id="GO:0051775">
    <property type="term" value="P:response to redox state"/>
    <property type="evidence" value="ECO:0007669"/>
    <property type="project" value="InterPro"/>
</dbReference>
<keyword evidence="5 6" id="KW-0804">Transcription</keyword>
<dbReference type="InterPro" id="IPR036388">
    <property type="entry name" value="WH-like_DNA-bd_sf"/>
</dbReference>
<dbReference type="InterPro" id="IPR036291">
    <property type="entry name" value="NAD(P)-bd_dom_sf"/>
</dbReference>
<comment type="similarity">
    <text evidence="6">Belongs to the transcriptional regulatory Rex family.</text>
</comment>
<dbReference type="SUPFAM" id="SSF46785">
    <property type="entry name" value="Winged helix' DNA-binding domain"/>
    <property type="match status" value="1"/>
</dbReference>
<dbReference type="RefSeq" id="WP_012547049.1">
    <property type="nucleotide sequence ID" value="NZ_VTFL01000002.1"/>
</dbReference>
<dbReference type="PANTHER" id="PTHR35786:SF1">
    <property type="entry name" value="REDOX-SENSING TRANSCRIPTIONAL REPRESSOR REX 1"/>
    <property type="match status" value="1"/>
</dbReference>
<dbReference type="GO" id="GO:0045892">
    <property type="term" value="P:negative regulation of DNA-templated transcription"/>
    <property type="evidence" value="ECO:0007669"/>
    <property type="project" value="InterPro"/>
</dbReference>
<sequence length="208" mass="23381">MFPKATLERLKLYHRLLSEEKEEYISSEELGKRLGIPPEQVRKDLSYLEYKGKPKVGYHVKSLLEELNRLFGLDKNVKVIIVGAGNLGTALTNYPGFSNYNIEIVGIFDNDPAKIGRKVGDLVVLPLEYLGRVIKRFDVEIGVICVPKESAQEVANLLVENGIKAIWNFAPALIKVPEDVIVRNEDITLGLLTLKHMLEVKNTQVKQG</sequence>
<keyword evidence="4 6" id="KW-0238">DNA-binding</keyword>
<dbReference type="InterPro" id="IPR036390">
    <property type="entry name" value="WH_DNA-bd_sf"/>
</dbReference>
<feature type="domain" description="CoA-binding" evidence="7">
    <location>
        <begin position="72"/>
        <end position="173"/>
    </location>
</feature>
<dbReference type="OMA" id="CQGKPRV"/>
<dbReference type="InterPro" id="IPR003781">
    <property type="entry name" value="CoA-bd"/>
</dbReference>
<evidence type="ECO:0000313" key="8">
    <source>
        <dbReference type="EMBL" id="HGK23130.1"/>
    </source>
</evidence>
<dbReference type="Pfam" id="PF02629">
    <property type="entry name" value="CoA_binding"/>
    <property type="match status" value="1"/>
</dbReference>
<dbReference type="NCBIfam" id="NF003996">
    <property type="entry name" value="PRK05472.2-5"/>
    <property type="match status" value="1"/>
</dbReference>
<dbReference type="GO" id="GO:0003677">
    <property type="term" value="F:DNA binding"/>
    <property type="evidence" value="ECO:0007669"/>
    <property type="project" value="UniProtKB-UniRule"/>
</dbReference>
<dbReference type="NCBIfam" id="NF003995">
    <property type="entry name" value="PRK05472.2-4"/>
    <property type="match status" value="1"/>
</dbReference>
<keyword evidence="2 6" id="KW-0678">Repressor</keyword>
<dbReference type="InterPro" id="IPR009718">
    <property type="entry name" value="Rex_DNA-bd_C_dom"/>
</dbReference>
<evidence type="ECO:0000256" key="1">
    <source>
        <dbReference type="ARBA" id="ARBA00022490"/>
    </source>
</evidence>
<comment type="caution">
    <text evidence="8">The sequence shown here is derived from an EMBL/GenBank/DDBJ whole genome shotgun (WGS) entry which is preliminary data.</text>
</comment>
<keyword evidence="3 6" id="KW-0805">Transcription regulation</keyword>
<dbReference type="SMART" id="SM00881">
    <property type="entry name" value="CoA_binding"/>
    <property type="match status" value="1"/>
</dbReference>
<organism evidence="8">
    <name type="scientific">Dictyoglomus thermophilum</name>
    <dbReference type="NCBI Taxonomy" id="14"/>
    <lineage>
        <taxon>Bacteria</taxon>
        <taxon>Pseudomonadati</taxon>
        <taxon>Dictyoglomota</taxon>
        <taxon>Dictyoglomia</taxon>
        <taxon>Dictyoglomales</taxon>
        <taxon>Dictyoglomaceae</taxon>
        <taxon>Dictyoglomus</taxon>
    </lineage>
</organism>
<evidence type="ECO:0000256" key="5">
    <source>
        <dbReference type="ARBA" id="ARBA00023163"/>
    </source>
</evidence>